<gene>
    <name evidence="1" type="ORF">GSU69_06945</name>
</gene>
<evidence type="ECO:0000313" key="2">
    <source>
        <dbReference type="Proteomes" id="UP000464597"/>
    </source>
</evidence>
<accession>A0ABX6GY45</accession>
<name>A0ABX6GY45_9MICO</name>
<protein>
    <recommendedName>
        <fullName evidence="3">DUF3800 domain-containing protein</fullName>
    </recommendedName>
</protein>
<proteinExistence type="predicted"/>
<dbReference type="EMBL" id="CP047180">
    <property type="protein sequence ID" value="QHC62444.1"/>
    <property type="molecule type" value="Genomic_DNA"/>
</dbReference>
<organism evidence="1 2">
    <name type="scientific">Rathayibacter festucae</name>
    <dbReference type="NCBI Taxonomy" id="110937"/>
    <lineage>
        <taxon>Bacteria</taxon>
        <taxon>Bacillati</taxon>
        <taxon>Actinomycetota</taxon>
        <taxon>Actinomycetes</taxon>
        <taxon>Micrococcales</taxon>
        <taxon>Microbacteriaceae</taxon>
        <taxon>Rathayibacter</taxon>
    </lineage>
</organism>
<evidence type="ECO:0000313" key="1">
    <source>
        <dbReference type="EMBL" id="QHC62444.1"/>
    </source>
</evidence>
<dbReference type="RefSeq" id="WP_159422484.1">
    <property type="nucleotide sequence ID" value="NZ_CP047180.1"/>
</dbReference>
<dbReference type="Proteomes" id="UP000464597">
    <property type="component" value="Chromosome"/>
</dbReference>
<evidence type="ECO:0008006" key="3">
    <source>
        <dbReference type="Google" id="ProtNLM"/>
    </source>
</evidence>
<reference evidence="2" key="1">
    <citation type="submission" date="2019-12" db="EMBL/GenBank/DDBJ databases">
        <title>Complete and draft genome sequences of new strains and members of some known species of the genus Rathayibacter isolated from plants.</title>
        <authorList>
            <person name="Tarlachkov S.V."/>
            <person name="Starodumova I.P."/>
            <person name="Dorofeeva L.V."/>
            <person name="Prisyazhnaya N.V."/>
            <person name="Leyn S."/>
            <person name="Zlamal J."/>
            <person name="Elan M."/>
            <person name="Osterman A.L."/>
            <person name="Nadler S."/>
            <person name="Subbotin S.A."/>
            <person name="Evtushenko L.I."/>
        </authorList>
    </citation>
    <scope>NUCLEOTIDE SEQUENCE [LARGE SCALE GENOMIC DNA]</scope>
    <source>
        <strain evidence="2">VKM Ac-2802</strain>
    </source>
</reference>
<keyword evidence="2" id="KW-1185">Reference proteome</keyword>
<sequence length="188" mass="21423">MPSPPHSPSRASAPTGRTTLFIDESKSRHYVLAAAEASREDFAAHRAELRSLVLPGQRRLHFAKESDPRRRAILTALTRLGVRVHVIESTVKREAPAREDCLVTLIGGLRARTAIGLVLERDASIERSDHRILYRELSTRGLRDHVEYRHEDPHREPLLWIPDAVAWCWTRGGNWRRRIAALLDEGPR</sequence>